<accession>A0A2N8UAE0</accession>
<evidence type="ECO:0000313" key="1">
    <source>
        <dbReference type="EMBL" id="SJX61263.1"/>
    </source>
</evidence>
<protein>
    <submittedName>
        <fullName evidence="1">Uncharacterized protein</fullName>
    </submittedName>
</protein>
<organism evidence="1 2">
    <name type="scientific">Sporisorium reilianum f. sp. reilianum</name>
    <dbReference type="NCBI Taxonomy" id="72559"/>
    <lineage>
        <taxon>Eukaryota</taxon>
        <taxon>Fungi</taxon>
        <taxon>Dikarya</taxon>
        <taxon>Basidiomycota</taxon>
        <taxon>Ustilaginomycotina</taxon>
        <taxon>Ustilaginomycetes</taxon>
        <taxon>Ustilaginales</taxon>
        <taxon>Ustilaginaceae</taxon>
        <taxon>Sporisorium</taxon>
    </lineage>
</organism>
<reference evidence="1 2" key="1">
    <citation type="submission" date="2017-02" db="EMBL/GenBank/DDBJ databases">
        <authorList>
            <person name="Peterson S.W."/>
        </authorList>
    </citation>
    <scope>NUCLEOTIDE SEQUENCE [LARGE SCALE GENOMIC DNA]</scope>
    <source>
        <strain evidence="1 2">SRS1_H2-8</strain>
    </source>
</reference>
<name>A0A2N8UAE0_9BASI</name>
<gene>
    <name evidence="1" type="ORF">SRS1_10258</name>
</gene>
<sequence length="117" mass="12848">MTRGSVAGDGFTRRRAHRPCVACRPGSRALCNSLRSCAFCLFLVAAFVRLPPDESVQKLRWCAVPAKSCFRVTYVGRFGPGTLVLFAASLRFFSPCTTLFCISLRSALARLLAVQSR</sequence>
<dbReference type="EMBL" id="LT795055">
    <property type="protein sequence ID" value="SJX61263.1"/>
    <property type="molecule type" value="Genomic_DNA"/>
</dbReference>
<dbReference type="AlphaFoldDB" id="A0A2N8UAE0"/>
<evidence type="ECO:0000313" key="2">
    <source>
        <dbReference type="Proteomes" id="UP000239563"/>
    </source>
</evidence>
<dbReference type="Proteomes" id="UP000239563">
    <property type="component" value="Chromosome II"/>
</dbReference>
<proteinExistence type="predicted"/>